<reference evidence="1" key="1">
    <citation type="journal article" date="2014" name="Front. Microbiol.">
        <title>High frequency of phylogenetically diverse reductive dehalogenase-homologous genes in deep subseafloor sedimentary metagenomes.</title>
        <authorList>
            <person name="Kawai M."/>
            <person name="Futagami T."/>
            <person name="Toyoda A."/>
            <person name="Takaki Y."/>
            <person name="Nishi S."/>
            <person name="Hori S."/>
            <person name="Arai W."/>
            <person name="Tsubouchi T."/>
            <person name="Morono Y."/>
            <person name="Uchiyama I."/>
            <person name="Ito T."/>
            <person name="Fujiyama A."/>
            <person name="Inagaki F."/>
            <person name="Takami H."/>
        </authorList>
    </citation>
    <scope>NUCLEOTIDE SEQUENCE</scope>
    <source>
        <strain evidence="1">Expedition CK06-06</strain>
    </source>
</reference>
<name>X1JPW8_9ZZZZ</name>
<dbReference type="EMBL" id="BARV01000275">
    <property type="protein sequence ID" value="GAH96097.1"/>
    <property type="molecule type" value="Genomic_DNA"/>
</dbReference>
<comment type="caution">
    <text evidence="1">The sequence shown here is derived from an EMBL/GenBank/DDBJ whole genome shotgun (WGS) entry which is preliminary data.</text>
</comment>
<gene>
    <name evidence="1" type="ORF">S06H3_01164</name>
</gene>
<organism evidence="1">
    <name type="scientific">marine sediment metagenome</name>
    <dbReference type="NCBI Taxonomy" id="412755"/>
    <lineage>
        <taxon>unclassified sequences</taxon>
        <taxon>metagenomes</taxon>
        <taxon>ecological metagenomes</taxon>
    </lineage>
</organism>
<proteinExistence type="predicted"/>
<sequence>MAKSDTFFIRASVDPALGVYDETIIDLGSFVNALSKDVLRIWSVEVRYPQPSLNATGAPALVTETWQLTTQPQTAIVPLTNRSLIASGQLTAAWNTGAVTGPEAVTQEMDIGPQDWRTGYLV</sequence>
<accession>X1JPW8</accession>
<dbReference type="AlphaFoldDB" id="X1JPW8"/>
<feature type="non-terminal residue" evidence="1">
    <location>
        <position position="122"/>
    </location>
</feature>
<evidence type="ECO:0000313" key="1">
    <source>
        <dbReference type="EMBL" id="GAH96097.1"/>
    </source>
</evidence>
<protein>
    <submittedName>
        <fullName evidence="1">Uncharacterized protein</fullName>
    </submittedName>
</protein>